<comment type="caution">
    <text evidence="3">The sequence shown here is derived from an EMBL/GenBank/DDBJ whole genome shotgun (WGS) entry which is preliminary data.</text>
</comment>
<feature type="region of interest" description="Disordered" evidence="1">
    <location>
        <begin position="491"/>
        <end position="520"/>
    </location>
</feature>
<sequence>MSTSVRPGDEAASRPTGAGAPGAGEVEGAVVVLPTHEDPLARSASPVVGGPAGRRVRTRRHPLRSALAVGSGLGLVVLAVGVLLRQHCRETLWATPGQYVHACYSDVPTLFSSRYLDAVVPYLQRRGGTDFLEVPFGTGWLLWGLGRLVGVDRGAATGGRDVFDATVVLGAAALVVLVAAVVALSGRRPWDAVLVGASPVVLVCALVGVPLVPAALAVAGLWASARGRALGAGVLVGLAALLAPVLGLATGGALLLVRARRRRDEAAERAAGPQPSAAAGPGDDLDGEQEPPARALDPELRTAVAAVVVWVLGGLPVLLENPGTWVDAVTTRVLAGPGYGSVWLVAGLLGAEPSRTTTTVVSLLLLVVLVLAVVVLVLRAPRAPRVPVVALLLLVAALVTSPALPPQAAVLVLPLAVLAVPGWRLLLAWGAVEAAAATGTWLYLYGLQVHDRGLPPWAYAVLVLLRLGALLVLAARAVEVTTDPGCDVVRAPRSDPLLGTDDPALPRGRRTPAVPGPAPG</sequence>
<proteinExistence type="predicted"/>
<feature type="transmembrane region" description="Helical" evidence="2">
    <location>
        <begin position="167"/>
        <end position="186"/>
    </location>
</feature>
<feature type="transmembrane region" description="Helical" evidence="2">
    <location>
        <begin position="390"/>
        <end position="420"/>
    </location>
</feature>
<keyword evidence="2" id="KW-0472">Membrane</keyword>
<organism evidence="3 4">
    <name type="scientific">Pseudokineococcus basanitobsidens</name>
    <dbReference type="NCBI Taxonomy" id="1926649"/>
    <lineage>
        <taxon>Bacteria</taxon>
        <taxon>Bacillati</taxon>
        <taxon>Actinomycetota</taxon>
        <taxon>Actinomycetes</taxon>
        <taxon>Kineosporiales</taxon>
        <taxon>Kineosporiaceae</taxon>
        <taxon>Pseudokineococcus</taxon>
    </lineage>
</organism>
<feature type="compositionally biased region" description="Low complexity" evidence="1">
    <location>
        <begin position="269"/>
        <end position="282"/>
    </location>
</feature>
<evidence type="ECO:0000256" key="2">
    <source>
        <dbReference type="SAM" id="Phobius"/>
    </source>
</evidence>
<evidence type="ECO:0008006" key="5">
    <source>
        <dbReference type="Google" id="ProtNLM"/>
    </source>
</evidence>
<evidence type="ECO:0000256" key="1">
    <source>
        <dbReference type="SAM" id="MobiDB-lite"/>
    </source>
</evidence>
<feature type="transmembrane region" description="Helical" evidence="2">
    <location>
        <begin position="63"/>
        <end position="84"/>
    </location>
</feature>
<feature type="region of interest" description="Disordered" evidence="1">
    <location>
        <begin position="1"/>
        <end position="24"/>
    </location>
</feature>
<evidence type="ECO:0000313" key="3">
    <source>
        <dbReference type="EMBL" id="MEJ5945786.1"/>
    </source>
</evidence>
<feature type="region of interest" description="Disordered" evidence="1">
    <location>
        <begin position="266"/>
        <end position="293"/>
    </location>
</feature>
<keyword evidence="4" id="KW-1185">Reference proteome</keyword>
<accession>A0ABU8RL59</accession>
<dbReference type="EMBL" id="JBBIAA010000011">
    <property type="protein sequence ID" value="MEJ5945786.1"/>
    <property type="molecule type" value="Genomic_DNA"/>
</dbReference>
<feature type="transmembrane region" description="Helical" evidence="2">
    <location>
        <begin position="359"/>
        <end position="378"/>
    </location>
</feature>
<reference evidence="3 4" key="1">
    <citation type="journal article" date="2017" name="Int. J. Syst. Evol. Microbiol.">
        <title>Pseudokineococcus basanitobsidens sp. nov., isolated from volcanic rock.</title>
        <authorList>
            <person name="Lee D.W."/>
            <person name="Park M.Y."/>
            <person name="Kim J.J."/>
            <person name="Kim B.S."/>
        </authorList>
    </citation>
    <scope>NUCLEOTIDE SEQUENCE [LARGE SCALE GENOMIC DNA]</scope>
    <source>
        <strain evidence="3 4">DSM 103726</strain>
    </source>
</reference>
<feature type="transmembrane region" description="Helical" evidence="2">
    <location>
        <begin position="457"/>
        <end position="478"/>
    </location>
</feature>
<name>A0ABU8RL59_9ACTN</name>
<evidence type="ECO:0000313" key="4">
    <source>
        <dbReference type="Proteomes" id="UP001387100"/>
    </source>
</evidence>
<keyword evidence="2" id="KW-1133">Transmembrane helix</keyword>
<keyword evidence="2" id="KW-0812">Transmembrane</keyword>
<feature type="transmembrane region" description="Helical" evidence="2">
    <location>
        <begin position="193"/>
        <end position="223"/>
    </location>
</feature>
<feature type="transmembrane region" description="Helical" evidence="2">
    <location>
        <begin position="426"/>
        <end position="445"/>
    </location>
</feature>
<dbReference type="Proteomes" id="UP001387100">
    <property type="component" value="Unassembled WGS sequence"/>
</dbReference>
<feature type="transmembrane region" description="Helical" evidence="2">
    <location>
        <begin position="229"/>
        <end position="257"/>
    </location>
</feature>
<feature type="transmembrane region" description="Helical" evidence="2">
    <location>
        <begin position="300"/>
        <end position="319"/>
    </location>
</feature>
<protein>
    <recommendedName>
        <fullName evidence="5">DUF2029 domain-containing protein</fullName>
    </recommendedName>
</protein>
<gene>
    <name evidence="3" type="ORF">WDZ17_10835</name>
</gene>
<dbReference type="RefSeq" id="WP_339575170.1">
    <property type="nucleotide sequence ID" value="NZ_JBBIAA010000011.1"/>
</dbReference>